<dbReference type="AlphaFoldDB" id="A0AA88KRA6"/>
<proteinExistence type="predicted"/>
<feature type="compositionally biased region" description="Basic and acidic residues" evidence="1">
    <location>
        <begin position="356"/>
        <end position="366"/>
    </location>
</feature>
<feature type="transmembrane region" description="Helical" evidence="2">
    <location>
        <begin position="149"/>
        <end position="172"/>
    </location>
</feature>
<feature type="transmembrane region" description="Helical" evidence="2">
    <location>
        <begin position="607"/>
        <end position="629"/>
    </location>
</feature>
<evidence type="ECO:0008006" key="5">
    <source>
        <dbReference type="Google" id="ProtNLM"/>
    </source>
</evidence>
<feature type="region of interest" description="Disordered" evidence="1">
    <location>
        <begin position="19"/>
        <end position="75"/>
    </location>
</feature>
<feature type="transmembrane region" description="Helical" evidence="2">
    <location>
        <begin position="119"/>
        <end position="137"/>
    </location>
</feature>
<dbReference type="GeneID" id="68102098"/>
<feature type="compositionally biased region" description="Polar residues" evidence="1">
    <location>
        <begin position="28"/>
        <end position="57"/>
    </location>
</feature>
<feature type="transmembrane region" description="Helical" evidence="2">
    <location>
        <begin position="184"/>
        <end position="204"/>
    </location>
</feature>
<name>A0AA88KRA6_NAELO</name>
<keyword evidence="2" id="KW-0812">Transmembrane</keyword>
<keyword evidence="2" id="KW-1133">Transmembrane helix</keyword>
<protein>
    <recommendedName>
        <fullName evidence="5">Transmembrane protein</fullName>
    </recommendedName>
</protein>
<sequence length="636" mass="72928">MQGSTTEQEESVMMTFEPIMNDHCTDPPTITNGNKELSTETNQPHQNDTSSKTQQESLPLPSMVSPTSCASLLSPSSSVHQSVNQHAEQKLIEKDDHLVIVPSTLNYGHQRKSTIAKRLILSMICLTFFPLCVLLWTKAFTSKFDPLDIFFLYFVKLGELSILYTFFLFSIYYPLFYGYHPPNIAYLLVLPLLPLLNLFFAGLFGSFGGLSSSVSILVNTLLLSWVYWMFRIWTPRTSISPTPPSIDDTSQHSAIIPQTMNPPPIHSTVHNGETQSSLSIQSNVMTTMTIPIEQEHFNEDSHSNISDSHHNICSKENSTIHSSLEEIPHISSSFVEIELETPHIQNNTSPPELYPNDEKRTEEEQHTSTQSMDTISVNSNHSDDIDENVLDEEDRKDLRTKTQRNILREERNMKMWTNIQINIALYIFLLQLCLNEYAESIVRYSFGEPFDAISFLPLIINRIVSSVLIRLTERQTKTYSFIDFLSRSVTVYGLKRFFPLLGWRQFVGFQVTSILLRAITMLKLLKPVSHLIYWIDTGVKRLINRALRHEIISISEFMNQNKFYERNFENCSKRFYSGVFMDLSSSAVLIIYVWVFQTLTLDIGIYYMIDMMISLGVSIIKMTIITILVDCVGNHH</sequence>
<accession>A0AA88KRA6</accession>
<keyword evidence="4" id="KW-1185">Reference proteome</keyword>
<keyword evidence="2" id="KW-0472">Membrane</keyword>
<feature type="compositionally biased region" description="Low complexity" evidence="1">
    <location>
        <begin position="65"/>
        <end position="75"/>
    </location>
</feature>
<dbReference type="Proteomes" id="UP000816034">
    <property type="component" value="Unassembled WGS sequence"/>
</dbReference>
<evidence type="ECO:0000313" key="3">
    <source>
        <dbReference type="EMBL" id="KAG2393067.1"/>
    </source>
</evidence>
<organism evidence="3 4">
    <name type="scientific">Naegleria lovaniensis</name>
    <name type="common">Amoeba</name>
    <dbReference type="NCBI Taxonomy" id="51637"/>
    <lineage>
        <taxon>Eukaryota</taxon>
        <taxon>Discoba</taxon>
        <taxon>Heterolobosea</taxon>
        <taxon>Tetramitia</taxon>
        <taxon>Eutetramitia</taxon>
        <taxon>Vahlkampfiidae</taxon>
        <taxon>Naegleria</taxon>
    </lineage>
</organism>
<evidence type="ECO:0000256" key="1">
    <source>
        <dbReference type="SAM" id="MobiDB-lite"/>
    </source>
</evidence>
<feature type="transmembrane region" description="Helical" evidence="2">
    <location>
        <begin position="210"/>
        <end position="230"/>
    </location>
</feature>
<evidence type="ECO:0000313" key="4">
    <source>
        <dbReference type="Proteomes" id="UP000816034"/>
    </source>
</evidence>
<comment type="caution">
    <text evidence="3">The sequence shown here is derived from an EMBL/GenBank/DDBJ whole genome shotgun (WGS) entry which is preliminary data.</text>
</comment>
<dbReference type="RefSeq" id="XP_044554961.1">
    <property type="nucleotide sequence ID" value="XM_044699854.1"/>
</dbReference>
<evidence type="ECO:0000256" key="2">
    <source>
        <dbReference type="SAM" id="Phobius"/>
    </source>
</evidence>
<dbReference type="EMBL" id="PYSW02000003">
    <property type="protein sequence ID" value="KAG2393067.1"/>
    <property type="molecule type" value="Genomic_DNA"/>
</dbReference>
<feature type="transmembrane region" description="Helical" evidence="2">
    <location>
        <begin position="575"/>
        <end position="595"/>
    </location>
</feature>
<gene>
    <name evidence="3" type="ORF">C9374_009644</name>
</gene>
<feature type="region of interest" description="Disordered" evidence="1">
    <location>
        <begin position="341"/>
        <end position="385"/>
    </location>
</feature>
<feature type="compositionally biased region" description="Polar residues" evidence="1">
    <location>
        <begin position="367"/>
        <end position="380"/>
    </location>
</feature>
<reference evidence="3 4" key="1">
    <citation type="journal article" date="2018" name="BMC Genomics">
        <title>The genome of Naegleria lovaniensis, the basis for a comparative approach to unravel pathogenicity factors of the human pathogenic amoeba N. fowleri.</title>
        <authorList>
            <person name="Liechti N."/>
            <person name="Schurch N."/>
            <person name="Bruggmann R."/>
            <person name="Wittwer M."/>
        </authorList>
    </citation>
    <scope>NUCLEOTIDE SEQUENCE [LARGE SCALE GENOMIC DNA]</scope>
    <source>
        <strain evidence="3 4">ATCC 30569</strain>
    </source>
</reference>